<sequence length="460" mass="53706">MNENEDILEWVKFINIPDYTIFKKRTPHLNRYTSKNTKNLNKWYIRIVKNDNPLIGYKYWINVNGYLDNNTFIRSSPIYNIYGPLEVLTAHTKYNLAEDSEVLSISPHIKFEKSKLRKFSKGFPNDWKELVTKQLTKIFGQGIKANMLDCEKKLTSFEKIYNDIFDNQEAENVDAEWEELQVPCLKLKDDDILQEDSLEDNGLIEQDYIEENHDTLETEEQLKNNTKKIKSKISLRRQATLKLSKDEVSEDIEIMSFYLASKKPQNENSKCMRTNMKEPIINIDKSFILTHEENMSLDTENENNNDNILKTKKLNKNEEPGFHTNIKDEHAITTKFEEKPRDRASLKDSENQKIDINEIDESGQSFESVTDTYNSSKCNTNIELNINENIEGDSEYTIDSSYNTMDILSSGVTPDDIKDKDYLQDSKLIESILGLGKMMELISFDHVYSGKVKKRKRKEN</sequence>
<evidence type="ECO:0000313" key="2">
    <source>
        <dbReference type="EMBL" id="WUR02156.1"/>
    </source>
</evidence>
<reference evidence="2" key="1">
    <citation type="journal article" date="2024" name="BMC Genomics">
        <title>Functional annotation of a divergent genome using sequence and structure-based similarity.</title>
        <authorList>
            <person name="Svedberg D."/>
            <person name="Winiger R.R."/>
            <person name="Berg A."/>
            <person name="Sharma H."/>
            <person name="Tellgren-Roth C."/>
            <person name="Debrunner-Vossbrinck B.A."/>
            <person name="Vossbrinck C.R."/>
            <person name="Barandun J."/>
        </authorList>
    </citation>
    <scope>NUCLEOTIDE SEQUENCE</scope>
    <source>
        <strain evidence="2">Illinois isolate</strain>
    </source>
</reference>
<protein>
    <submittedName>
        <fullName evidence="2">SANTA domain-containing protein</fullName>
    </submittedName>
</protein>
<dbReference type="Pfam" id="PF09133">
    <property type="entry name" value="SANTA"/>
    <property type="match status" value="1"/>
</dbReference>
<dbReference type="InterPro" id="IPR015216">
    <property type="entry name" value="SANTA"/>
</dbReference>
<proteinExistence type="predicted"/>
<dbReference type="AlphaFoldDB" id="A0AAX4J8A0"/>
<feature type="domain" description="SANTA" evidence="1">
    <location>
        <begin position="40"/>
        <end position="130"/>
    </location>
</feature>
<evidence type="ECO:0000313" key="3">
    <source>
        <dbReference type="Proteomes" id="UP001334084"/>
    </source>
</evidence>
<organism evidence="2 3">
    <name type="scientific">Vairimorpha necatrix</name>
    <dbReference type="NCBI Taxonomy" id="6039"/>
    <lineage>
        <taxon>Eukaryota</taxon>
        <taxon>Fungi</taxon>
        <taxon>Fungi incertae sedis</taxon>
        <taxon>Microsporidia</taxon>
        <taxon>Nosematidae</taxon>
        <taxon>Vairimorpha</taxon>
    </lineage>
</organism>
<accession>A0AAX4J8A0</accession>
<dbReference type="EMBL" id="CP142726">
    <property type="protein sequence ID" value="WUR02156.1"/>
    <property type="molecule type" value="Genomic_DNA"/>
</dbReference>
<gene>
    <name evidence="2" type="ORF">VNE69_01095</name>
</gene>
<dbReference type="Proteomes" id="UP001334084">
    <property type="component" value="Chromosome 1"/>
</dbReference>
<dbReference type="GeneID" id="90539960"/>
<dbReference type="RefSeq" id="XP_065328301.1">
    <property type="nucleotide sequence ID" value="XM_065472229.1"/>
</dbReference>
<name>A0AAX4J8A0_9MICR</name>
<keyword evidence="3" id="KW-1185">Reference proteome</keyword>
<dbReference type="KEGG" id="vnx:VNE69_01095"/>
<evidence type="ECO:0000259" key="1">
    <source>
        <dbReference type="Pfam" id="PF09133"/>
    </source>
</evidence>